<organism evidence="2 3">
    <name type="scientific">Tanacetum coccineum</name>
    <dbReference type="NCBI Taxonomy" id="301880"/>
    <lineage>
        <taxon>Eukaryota</taxon>
        <taxon>Viridiplantae</taxon>
        <taxon>Streptophyta</taxon>
        <taxon>Embryophyta</taxon>
        <taxon>Tracheophyta</taxon>
        <taxon>Spermatophyta</taxon>
        <taxon>Magnoliopsida</taxon>
        <taxon>eudicotyledons</taxon>
        <taxon>Gunneridae</taxon>
        <taxon>Pentapetalae</taxon>
        <taxon>asterids</taxon>
        <taxon>campanulids</taxon>
        <taxon>Asterales</taxon>
        <taxon>Asteraceae</taxon>
        <taxon>Asteroideae</taxon>
        <taxon>Anthemideae</taxon>
        <taxon>Anthemidinae</taxon>
        <taxon>Tanacetum</taxon>
    </lineage>
</organism>
<reference evidence="2" key="1">
    <citation type="journal article" date="2022" name="Int. J. Mol. Sci.">
        <title>Draft Genome of Tanacetum Coccineum: Genomic Comparison of Closely Related Tanacetum-Family Plants.</title>
        <authorList>
            <person name="Yamashiro T."/>
            <person name="Shiraishi A."/>
            <person name="Nakayama K."/>
            <person name="Satake H."/>
        </authorList>
    </citation>
    <scope>NUCLEOTIDE SEQUENCE</scope>
</reference>
<dbReference type="EMBL" id="BQNB010012187">
    <property type="protein sequence ID" value="GJT00339.1"/>
    <property type="molecule type" value="Genomic_DNA"/>
</dbReference>
<evidence type="ECO:0000313" key="2">
    <source>
        <dbReference type="EMBL" id="GJT00339.1"/>
    </source>
</evidence>
<proteinExistence type="predicted"/>
<feature type="region of interest" description="Disordered" evidence="1">
    <location>
        <begin position="1"/>
        <end position="24"/>
    </location>
</feature>
<gene>
    <name evidence="2" type="ORF">Tco_0821508</name>
</gene>
<reference evidence="2" key="2">
    <citation type="submission" date="2022-01" db="EMBL/GenBank/DDBJ databases">
        <authorList>
            <person name="Yamashiro T."/>
            <person name="Shiraishi A."/>
            <person name="Satake H."/>
            <person name="Nakayama K."/>
        </authorList>
    </citation>
    <scope>NUCLEOTIDE SEQUENCE</scope>
</reference>
<comment type="caution">
    <text evidence="2">The sequence shown here is derived from an EMBL/GenBank/DDBJ whole genome shotgun (WGS) entry which is preliminary data.</text>
</comment>
<sequence>MSTRHQLPVSSKDSNKTNLLHLGPGRGRRVVCSTGWEEKTEKWGSKRSFKAVPGRGKDREVGNANMVSHGKLSPTDKTHQGSGGDTSYQAKRWRIHEGLYGKIQGRNLGCGMSAGMHEDLRIHARYNPPRTNQAFKRENSEVNGRNVQGDYVFSTRGSCRIQS</sequence>
<accession>A0ABQ5AH92</accession>
<feature type="region of interest" description="Disordered" evidence="1">
    <location>
        <begin position="47"/>
        <end position="87"/>
    </location>
</feature>
<name>A0ABQ5AH92_9ASTR</name>
<dbReference type="Proteomes" id="UP001151760">
    <property type="component" value="Unassembled WGS sequence"/>
</dbReference>
<feature type="compositionally biased region" description="Polar residues" evidence="1">
    <location>
        <begin position="1"/>
        <end position="18"/>
    </location>
</feature>
<evidence type="ECO:0000313" key="3">
    <source>
        <dbReference type="Proteomes" id="UP001151760"/>
    </source>
</evidence>
<protein>
    <submittedName>
        <fullName evidence="2">Uncharacterized protein</fullName>
    </submittedName>
</protein>
<keyword evidence="3" id="KW-1185">Reference proteome</keyword>
<evidence type="ECO:0000256" key="1">
    <source>
        <dbReference type="SAM" id="MobiDB-lite"/>
    </source>
</evidence>